<sequence>MWNSRFLKLLRQEGLRLKSLTNPDYLTLKDLNWDNNGLKAMNELERCLIKIIKGDRRKCLSYGICFPEIKSVRKEDWIYPRMQWAVL</sequence>
<proteinExistence type="predicted"/>
<dbReference type="WBParaSite" id="EVEC_0000079301-mRNA-1">
    <property type="protein sequence ID" value="EVEC_0000079301-mRNA-1"/>
    <property type="gene ID" value="EVEC_0000079301"/>
</dbReference>
<reference evidence="1 2" key="2">
    <citation type="submission" date="2018-10" db="EMBL/GenBank/DDBJ databases">
        <authorList>
            <consortium name="Pathogen Informatics"/>
        </authorList>
    </citation>
    <scope>NUCLEOTIDE SEQUENCE [LARGE SCALE GENOMIC DNA]</scope>
</reference>
<accession>A0A0N4UTW6</accession>
<keyword evidence="2" id="KW-1185">Reference proteome</keyword>
<gene>
    <name evidence="1" type="ORF">EVEC_LOCUS531</name>
</gene>
<protein>
    <submittedName>
        <fullName evidence="3">SAM domain-containing protein</fullName>
    </submittedName>
</protein>
<reference evidence="3" key="1">
    <citation type="submission" date="2017-02" db="UniProtKB">
        <authorList>
            <consortium name="WormBaseParasite"/>
        </authorList>
    </citation>
    <scope>IDENTIFICATION</scope>
</reference>
<dbReference type="Proteomes" id="UP000274131">
    <property type="component" value="Unassembled WGS sequence"/>
</dbReference>
<name>A0A0N4UTW6_ENTVE</name>
<dbReference type="EMBL" id="UXUI01001105">
    <property type="protein sequence ID" value="VDD85388.1"/>
    <property type="molecule type" value="Genomic_DNA"/>
</dbReference>
<evidence type="ECO:0000313" key="2">
    <source>
        <dbReference type="Proteomes" id="UP000274131"/>
    </source>
</evidence>
<evidence type="ECO:0000313" key="1">
    <source>
        <dbReference type="EMBL" id="VDD85388.1"/>
    </source>
</evidence>
<dbReference type="AlphaFoldDB" id="A0A0N4UTW6"/>
<evidence type="ECO:0000313" key="3">
    <source>
        <dbReference type="WBParaSite" id="EVEC_0000079301-mRNA-1"/>
    </source>
</evidence>
<organism evidence="3">
    <name type="scientific">Enterobius vermicularis</name>
    <name type="common">Human pinworm</name>
    <dbReference type="NCBI Taxonomy" id="51028"/>
    <lineage>
        <taxon>Eukaryota</taxon>
        <taxon>Metazoa</taxon>
        <taxon>Ecdysozoa</taxon>
        <taxon>Nematoda</taxon>
        <taxon>Chromadorea</taxon>
        <taxon>Rhabditida</taxon>
        <taxon>Spirurina</taxon>
        <taxon>Oxyuridomorpha</taxon>
        <taxon>Oxyuroidea</taxon>
        <taxon>Oxyuridae</taxon>
        <taxon>Enterobius</taxon>
    </lineage>
</organism>